<dbReference type="InterPro" id="IPR002110">
    <property type="entry name" value="Ankyrin_rpt"/>
</dbReference>
<reference evidence="11 12" key="1">
    <citation type="submission" date="2021-02" db="EMBL/GenBank/DDBJ databases">
        <title>Plant Genome Project.</title>
        <authorList>
            <person name="Zhang R.-G."/>
        </authorList>
    </citation>
    <scope>NUCLEOTIDE SEQUENCE [LARGE SCALE GENOMIC DNA]</scope>
    <source>
        <tissue evidence="11">Leaves</tissue>
    </source>
</reference>
<feature type="transmembrane region" description="Helical" evidence="9">
    <location>
        <begin position="304"/>
        <end position="322"/>
    </location>
</feature>
<proteinExistence type="predicted"/>
<sequence length="473" mass="52731">MNHIHSTRRKMDRNIYEAAVEGSVTTLLNLLQQDALVLDRFMVGCHAETPLHIASLLGHAEFVQEILNRKPELAGELDARKSSPLHLATAKGYLDIVKMLVSVNPEACSFCDRDGRNPLHIAAIKGHVSVLKELIRVRSDAARMILVDRGETILHLCVRYNQLQAMELLVEFMHNRAFLNSKDNDGNTILHLAVATKQIEAIKFLTTNSATDVNALNTYGFTALDLSTQSRRDVIDWEIWELLRRSGAINAKDIRASTHELDTAHVATTSTSHENHPTNELQPQNKGSGNVVEMHNDWLEKMSSALMIVASLIATMAFQVGINPPGGVWQETAPRGSDDPAFVSHLPGRSIFADYLPITYGQFLAYNTTGFVASLSIILLLISGVPIKRRIFMWILMVIMWIAITAMALTYLLSIFVVAKTETAYNAATTVQFVWFGLMGVLLLGHIIRLIAKMVKYFTKLIRQRRHASSSIV</sequence>
<dbReference type="PROSITE" id="PS50297">
    <property type="entry name" value="ANK_REP_REGION"/>
    <property type="match status" value="3"/>
</dbReference>
<organism evidence="11 12">
    <name type="scientific">Xanthoceras sorbifolium</name>
    <dbReference type="NCBI Taxonomy" id="99658"/>
    <lineage>
        <taxon>Eukaryota</taxon>
        <taxon>Viridiplantae</taxon>
        <taxon>Streptophyta</taxon>
        <taxon>Embryophyta</taxon>
        <taxon>Tracheophyta</taxon>
        <taxon>Spermatophyta</taxon>
        <taxon>Magnoliopsida</taxon>
        <taxon>eudicotyledons</taxon>
        <taxon>Gunneridae</taxon>
        <taxon>Pentapetalae</taxon>
        <taxon>rosids</taxon>
        <taxon>malvids</taxon>
        <taxon>Sapindales</taxon>
        <taxon>Sapindaceae</taxon>
        <taxon>Xanthoceroideae</taxon>
        <taxon>Xanthoceras</taxon>
    </lineage>
</organism>
<keyword evidence="3" id="KW-0677">Repeat</keyword>
<feature type="transmembrane region" description="Helical" evidence="9">
    <location>
        <begin position="431"/>
        <end position="452"/>
    </location>
</feature>
<dbReference type="Pfam" id="PF00023">
    <property type="entry name" value="Ank"/>
    <property type="match status" value="1"/>
</dbReference>
<dbReference type="PROSITE" id="PS50088">
    <property type="entry name" value="ANK_REPEAT"/>
    <property type="match status" value="3"/>
</dbReference>
<dbReference type="EMBL" id="JAFEMO010000003">
    <property type="protein sequence ID" value="KAH7574415.1"/>
    <property type="molecule type" value="Genomic_DNA"/>
</dbReference>
<keyword evidence="12" id="KW-1185">Reference proteome</keyword>
<evidence type="ECO:0000256" key="9">
    <source>
        <dbReference type="SAM" id="Phobius"/>
    </source>
</evidence>
<feature type="repeat" description="ANK" evidence="7">
    <location>
        <begin position="185"/>
        <end position="210"/>
    </location>
</feature>
<gene>
    <name evidence="11" type="ORF">JRO89_XS03G0293400</name>
</gene>
<evidence type="ECO:0000313" key="11">
    <source>
        <dbReference type="EMBL" id="KAH7574415.1"/>
    </source>
</evidence>
<evidence type="ECO:0000259" key="10">
    <source>
        <dbReference type="Pfam" id="PF13962"/>
    </source>
</evidence>
<feature type="transmembrane region" description="Helical" evidence="9">
    <location>
        <begin position="363"/>
        <end position="382"/>
    </location>
</feature>
<keyword evidence="5 7" id="KW-0040">ANK repeat</keyword>
<dbReference type="PANTHER" id="PTHR24186:SF37">
    <property type="entry name" value="PGG DOMAIN-CONTAINING PROTEIN"/>
    <property type="match status" value="1"/>
</dbReference>
<dbReference type="Proteomes" id="UP000827721">
    <property type="component" value="Unassembled WGS sequence"/>
</dbReference>
<comment type="caution">
    <text evidence="11">The sequence shown here is derived from an EMBL/GenBank/DDBJ whole genome shotgun (WGS) entry which is preliminary data.</text>
</comment>
<evidence type="ECO:0000256" key="7">
    <source>
        <dbReference type="PROSITE-ProRule" id="PRU00023"/>
    </source>
</evidence>
<keyword evidence="6 9" id="KW-0472">Membrane</keyword>
<dbReference type="Pfam" id="PF13962">
    <property type="entry name" value="PGG"/>
    <property type="match status" value="1"/>
</dbReference>
<dbReference type="InterPro" id="IPR026961">
    <property type="entry name" value="PGG_dom"/>
</dbReference>
<dbReference type="PANTHER" id="PTHR24186">
    <property type="entry name" value="PROTEIN PHOSPHATASE 1 REGULATORY SUBUNIT"/>
    <property type="match status" value="1"/>
</dbReference>
<feature type="compositionally biased region" description="Polar residues" evidence="8">
    <location>
        <begin position="269"/>
        <end position="288"/>
    </location>
</feature>
<accession>A0ABQ8ICN1</accession>
<evidence type="ECO:0000256" key="5">
    <source>
        <dbReference type="ARBA" id="ARBA00023043"/>
    </source>
</evidence>
<evidence type="ECO:0000256" key="8">
    <source>
        <dbReference type="SAM" id="MobiDB-lite"/>
    </source>
</evidence>
<keyword evidence="2 9" id="KW-0812">Transmembrane</keyword>
<feature type="region of interest" description="Disordered" evidence="8">
    <location>
        <begin position="269"/>
        <end position="289"/>
    </location>
</feature>
<feature type="domain" description="PGG" evidence="10">
    <location>
        <begin position="297"/>
        <end position="418"/>
    </location>
</feature>
<keyword evidence="4 9" id="KW-1133">Transmembrane helix</keyword>
<dbReference type="SUPFAM" id="SSF48403">
    <property type="entry name" value="Ankyrin repeat"/>
    <property type="match status" value="1"/>
</dbReference>
<evidence type="ECO:0000256" key="6">
    <source>
        <dbReference type="ARBA" id="ARBA00023136"/>
    </source>
</evidence>
<protein>
    <recommendedName>
        <fullName evidence="10">PGG domain-containing protein</fullName>
    </recommendedName>
</protein>
<feature type="repeat" description="ANK" evidence="7">
    <location>
        <begin position="80"/>
        <end position="102"/>
    </location>
</feature>
<comment type="subcellular location">
    <subcellularLocation>
        <location evidence="1">Membrane</location>
        <topology evidence="1">Multi-pass membrane protein</topology>
    </subcellularLocation>
</comment>
<dbReference type="Gene3D" id="1.25.40.20">
    <property type="entry name" value="Ankyrin repeat-containing domain"/>
    <property type="match status" value="1"/>
</dbReference>
<evidence type="ECO:0000256" key="4">
    <source>
        <dbReference type="ARBA" id="ARBA00022989"/>
    </source>
</evidence>
<dbReference type="InterPro" id="IPR036770">
    <property type="entry name" value="Ankyrin_rpt-contain_sf"/>
</dbReference>
<evidence type="ECO:0000256" key="1">
    <source>
        <dbReference type="ARBA" id="ARBA00004141"/>
    </source>
</evidence>
<evidence type="ECO:0000313" key="12">
    <source>
        <dbReference type="Proteomes" id="UP000827721"/>
    </source>
</evidence>
<name>A0ABQ8ICN1_9ROSI</name>
<evidence type="ECO:0000256" key="3">
    <source>
        <dbReference type="ARBA" id="ARBA00022737"/>
    </source>
</evidence>
<dbReference type="SMART" id="SM00248">
    <property type="entry name" value="ANK"/>
    <property type="match status" value="5"/>
</dbReference>
<feature type="transmembrane region" description="Helical" evidence="9">
    <location>
        <begin position="394"/>
        <end position="419"/>
    </location>
</feature>
<feature type="repeat" description="ANK" evidence="7">
    <location>
        <begin position="114"/>
        <end position="140"/>
    </location>
</feature>
<evidence type="ECO:0000256" key="2">
    <source>
        <dbReference type="ARBA" id="ARBA00022692"/>
    </source>
</evidence>
<dbReference type="Pfam" id="PF12796">
    <property type="entry name" value="Ank_2"/>
    <property type="match status" value="2"/>
</dbReference>